<dbReference type="OrthoDB" id="5213630at2759"/>
<keyword evidence="1" id="KW-0175">Coiled coil</keyword>
<feature type="region of interest" description="Disordered" evidence="2">
    <location>
        <begin position="1"/>
        <end position="70"/>
    </location>
</feature>
<sequence>MEICESRLPAAPSGQQQKQLVKKDKSPNMKEFMGQQAFGPENETVSIPSAVGEQHQCEDESQRSQDPAEVQEEQWTEIVREDIAALTAQEPRMSDFEVYALTLPVEALSQMDARTLANTIIWLRGLRNAEHQVTGQNIERPSVPYENLQDMQNTLQRHVLHIQNLNGSLLVKDSEWLARETELNNELNRLQDEWSHERAQHTQYKEQVFHEKQKREEKHRAEYNQIVDMYKDAQTKLSRAEKESRQIRNVLLNTQKADCHRLDESYFREGLQDLRWSIRNWSRSQDLPLSCESSNIALEAYRKLKGLGPGAPRSAAKPMYHFLSAITAKYAEYTASAEMFPWLLQAYVWNVLWSCVVDKDLWAGSLHVMKGEEPDMSSVLVARSYGSLNEYFKPARDSPSEEHDEFHEWRSITSRMLCKNSTSEVLARAVDQVRSQVLSPFLDQFPDDALDFDILELDTIIEKVIELSAAMARQRCFFRLNFVEQKEEPEARFAPDRMCAVGDLSEIDERRERRYAVLTVSPGLLKVGTSEGTRFDVVSLVERPEVLTRVHSFSRHS</sequence>
<keyword evidence="4" id="KW-1185">Reference proteome</keyword>
<evidence type="ECO:0000313" key="4">
    <source>
        <dbReference type="Proteomes" id="UP000256328"/>
    </source>
</evidence>
<evidence type="ECO:0000313" key="3">
    <source>
        <dbReference type="EMBL" id="RDW66735.1"/>
    </source>
</evidence>
<protein>
    <submittedName>
        <fullName evidence="3">Uncharacterized protein</fullName>
    </submittedName>
</protein>
<comment type="caution">
    <text evidence="3">The sequence shown here is derived from an EMBL/GenBank/DDBJ whole genome shotgun (WGS) entry which is preliminary data.</text>
</comment>
<evidence type="ECO:0000256" key="2">
    <source>
        <dbReference type="SAM" id="MobiDB-lite"/>
    </source>
</evidence>
<gene>
    <name evidence="3" type="ORF">BP5796_09484</name>
</gene>
<evidence type="ECO:0000256" key="1">
    <source>
        <dbReference type="SAM" id="Coils"/>
    </source>
</evidence>
<accession>A0A3D8QYA0</accession>
<dbReference type="AlphaFoldDB" id="A0A3D8QYA0"/>
<name>A0A3D8QYA0_9HELO</name>
<dbReference type="EMBL" id="PDLN01000014">
    <property type="protein sequence ID" value="RDW66735.1"/>
    <property type="molecule type" value="Genomic_DNA"/>
</dbReference>
<feature type="coiled-coil region" evidence="1">
    <location>
        <begin position="223"/>
        <end position="250"/>
    </location>
</feature>
<organism evidence="3 4">
    <name type="scientific">Coleophoma crateriformis</name>
    <dbReference type="NCBI Taxonomy" id="565419"/>
    <lineage>
        <taxon>Eukaryota</taxon>
        <taxon>Fungi</taxon>
        <taxon>Dikarya</taxon>
        <taxon>Ascomycota</taxon>
        <taxon>Pezizomycotina</taxon>
        <taxon>Leotiomycetes</taxon>
        <taxon>Helotiales</taxon>
        <taxon>Dermateaceae</taxon>
        <taxon>Coleophoma</taxon>
    </lineage>
</organism>
<reference evidence="3 4" key="1">
    <citation type="journal article" date="2018" name="IMA Fungus">
        <title>IMA Genome-F 9: Draft genome sequence of Annulohypoxylon stygium, Aspergillus mulundensis, Berkeleyomyces basicola (syn. Thielaviopsis basicola), Ceratocystis smalleyi, two Cercospora beticola strains, Coleophoma cylindrospora, Fusarium fracticaudum, Phialophora cf. hyalina, and Morchella septimelata.</title>
        <authorList>
            <person name="Wingfield B.D."/>
            <person name="Bills G.F."/>
            <person name="Dong Y."/>
            <person name="Huang W."/>
            <person name="Nel W.J."/>
            <person name="Swalarsk-Parry B.S."/>
            <person name="Vaghefi N."/>
            <person name="Wilken P.M."/>
            <person name="An Z."/>
            <person name="de Beer Z.W."/>
            <person name="De Vos L."/>
            <person name="Chen L."/>
            <person name="Duong T.A."/>
            <person name="Gao Y."/>
            <person name="Hammerbacher A."/>
            <person name="Kikkert J.R."/>
            <person name="Li Y."/>
            <person name="Li H."/>
            <person name="Li K."/>
            <person name="Li Q."/>
            <person name="Liu X."/>
            <person name="Ma X."/>
            <person name="Naidoo K."/>
            <person name="Pethybridge S.J."/>
            <person name="Sun J."/>
            <person name="Steenkamp E.T."/>
            <person name="van der Nest M.A."/>
            <person name="van Wyk S."/>
            <person name="Wingfield M.J."/>
            <person name="Xiong C."/>
            <person name="Yue Q."/>
            <person name="Zhang X."/>
        </authorList>
    </citation>
    <scope>NUCLEOTIDE SEQUENCE [LARGE SCALE GENOMIC DNA]</scope>
    <source>
        <strain evidence="3 4">BP5796</strain>
    </source>
</reference>
<proteinExistence type="predicted"/>
<dbReference type="Proteomes" id="UP000256328">
    <property type="component" value="Unassembled WGS sequence"/>
</dbReference>